<dbReference type="GO" id="GO:0051276">
    <property type="term" value="P:chromosome organization"/>
    <property type="evidence" value="ECO:0007669"/>
    <property type="project" value="TreeGrafter"/>
</dbReference>
<dbReference type="SMR" id="B4HB23"/>
<dbReference type="InterPro" id="IPR051387">
    <property type="entry name" value="BAF"/>
</dbReference>
<dbReference type="SUPFAM" id="SSF47798">
    <property type="entry name" value="Barrier-to-autointegration factor, BAF"/>
    <property type="match status" value="1"/>
</dbReference>
<dbReference type="EMBL" id="CH479247">
    <property type="protein sequence ID" value="EDW37826.1"/>
    <property type="molecule type" value="Genomic_DNA"/>
</dbReference>
<dbReference type="PANTHER" id="PTHR47507:SF6">
    <property type="entry name" value="BARRIER-TO-AUTOINTEGRATION FACTOR"/>
    <property type="match status" value="1"/>
</dbReference>
<dbReference type="GO" id="GO:0003677">
    <property type="term" value="F:DNA binding"/>
    <property type="evidence" value="ECO:0007669"/>
    <property type="project" value="InterPro"/>
</dbReference>
<dbReference type="GO" id="GO:0005634">
    <property type="term" value="C:nucleus"/>
    <property type="evidence" value="ECO:0007669"/>
    <property type="project" value="UniProtKB-SubCell"/>
</dbReference>
<proteinExistence type="predicted"/>
<dbReference type="PhylomeDB" id="B4HB23"/>
<accession>B4HB23</accession>
<name>B4HB23_DROPE</name>
<dbReference type="eggNOG" id="KOG4233">
    <property type="taxonomic scope" value="Eukaryota"/>
</dbReference>
<keyword evidence="2" id="KW-0539">Nucleus</keyword>
<keyword evidence="4" id="KW-1185">Reference proteome</keyword>
<dbReference type="GO" id="GO:0000793">
    <property type="term" value="C:condensed chromosome"/>
    <property type="evidence" value="ECO:0007669"/>
    <property type="project" value="TreeGrafter"/>
</dbReference>
<dbReference type="InterPro" id="IPR004122">
    <property type="entry name" value="BAF_prot"/>
</dbReference>
<dbReference type="Pfam" id="PF02961">
    <property type="entry name" value="SAM_BAF"/>
    <property type="match status" value="1"/>
</dbReference>
<reference evidence="3 4" key="1">
    <citation type="journal article" date="2007" name="Nature">
        <title>Evolution of genes and genomes on the Drosophila phylogeny.</title>
        <authorList>
            <consortium name="Drosophila 12 Genomes Consortium"/>
            <person name="Clark A.G."/>
            <person name="Eisen M.B."/>
            <person name="Smith D.R."/>
            <person name="Bergman C.M."/>
            <person name="Oliver B."/>
            <person name="Markow T.A."/>
            <person name="Kaufman T.C."/>
            <person name="Kellis M."/>
            <person name="Gelbart W."/>
            <person name="Iyer V.N."/>
            <person name="Pollard D.A."/>
            <person name="Sackton T.B."/>
            <person name="Larracuente A.M."/>
            <person name="Singh N.D."/>
            <person name="Abad J.P."/>
            <person name="Abt D.N."/>
            <person name="Adryan B."/>
            <person name="Aguade M."/>
            <person name="Akashi H."/>
            <person name="Anderson W.W."/>
            <person name="Aquadro C.F."/>
            <person name="Ardell D.H."/>
            <person name="Arguello R."/>
            <person name="Artieri C.G."/>
            <person name="Barbash D.A."/>
            <person name="Barker D."/>
            <person name="Barsanti P."/>
            <person name="Batterham P."/>
            <person name="Batzoglou S."/>
            <person name="Begun D."/>
            <person name="Bhutkar A."/>
            <person name="Blanco E."/>
            <person name="Bosak S.A."/>
            <person name="Bradley R.K."/>
            <person name="Brand A.D."/>
            <person name="Brent M.R."/>
            <person name="Brooks A.N."/>
            <person name="Brown R.H."/>
            <person name="Butlin R.K."/>
            <person name="Caggese C."/>
            <person name="Calvi B.R."/>
            <person name="Bernardo de Carvalho A."/>
            <person name="Caspi A."/>
            <person name="Castrezana S."/>
            <person name="Celniker S.E."/>
            <person name="Chang J.L."/>
            <person name="Chapple C."/>
            <person name="Chatterji S."/>
            <person name="Chinwalla A."/>
            <person name="Civetta A."/>
            <person name="Clifton S.W."/>
            <person name="Comeron J.M."/>
            <person name="Costello J.C."/>
            <person name="Coyne J.A."/>
            <person name="Daub J."/>
            <person name="David R.G."/>
            <person name="Delcher A.L."/>
            <person name="Delehaunty K."/>
            <person name="Do C.B."/>
            <person name="Ebling H."/>
            <person name="Edwards K."/>
            <person name="Eickbush T."/>
            <person name="Evans J.D."/>
            <person name="Filipski A."/>
            <person name="Findeiss S."/>
            <person name="Freyhult E."/>
            <person name="Fulton L."/>
            <person name="Fulton R."/>
            <person name="Garcia A.C."/>
            <person name="Gardiner A."/>
            <person name="Garfield D.A."/>
            <person name="Garvin B.E."/>
            <person name="Gibson G."/>
            <person name="Gilbert D."/>
            <person name="Gnerre S."/>
            <person name="Godfrey J."/>
            <person name="Good R."/>
            <person name="Gotea V."/>
            <person name="Gravely B."/>
            <person name="Greenberg A.J."/>
            <person name="Griffiths-Jones S."/>
            <person name="Gross S."/>
            <person name="Guigo R."/>
            <person name="Gustafson E.A."/>
            <person name="Haerty W."/>
            <person name="Hahn M.W."/>
            <person name="Halligan D.L."/>
            <person name="Halpern A.L."/>
            <person name="Halter G.M."/>
            <person name="Han M.V."/>
            <person name="Heger A."/>
            <person name="Hillier L."/>
            <person name="Hinrichs A.S."/>
            <person name="Holmes I."/>
            <person name="Hoskins R.A."/>
            <person name="Hubisz M.J."/>
            <person name="Hultmark D."/>
            <person name="Huntley M.A."/>
            <person name="Jaffe D.B."/>
            <person name="Jagadeeshan S."/>
            <person name="Jeck W.R."/>
            <person name="Johnson J."/>
            <person name="Jones C.D."/>
            <person name="Jordan W.C."/>
            <person name="Karpen G.H."/>
            <person name="Kataoka E."/>
            <person name="Keightley P.D."/>
            <person name="Kheradpour P."/>
            <person name="Kirkness E.F."/>
            <person name="Koerich L.B."/>
            <person name="Kristiansen K."/>
            <person name="Kudrna D."/>
            <person name="Kulathinal R.J."/>
            <person name="Kumar S."/>
            <person name="Kwok R."/>
            <person name="Lander E."/>
            <person name="Langley C.H."/>
            <person name="Lapoint R."/>
            <person name="Lazzaro B.P."/>
            <person name="Lee S.J."/>
            <person name="Levesque L."/>
            <person name="Li R."/>
            <person name="Lin C.F."/>
            <person name="Lin M.F."/>
            <person name="Lindblad-Toh K."/>
            <person name="Llopart A."/>
            <person name="Long M."/>
            <person name="Low L."/>
            <person name="Lozovsky E."/>
            <person name="Lu J."/>
            <person name="Luo M."/>
            <person name="Machado C.A."/>
            <person name="Makalowski W."/>
            <person name="Marzo M."/>
            <person name="Matsuda M."/>
            <person name="Matzkin L."/>
            <person name="McAllister B."/>
            <person name="McBride C.S."/>
            <person name="McKernan B."/>
            <person name="McKernan K."/>
            <person name="Mendez-Lago M."/>
            <person name="Minx P."/>
            <person name="Mollenhauer M.U."/>
            <person name="Montooth K."/>
            <person name="Mount S.M."/>
            <person name="Mu X."/>
            <person name="Myers E."/>
            <person name="Negre B."/>
            <person name="Newfeld S."/>
            <person name="Nielsen R."/>
            <person name="Noor M.A."/>
            <person name="O'Grady P."/>
            <person name="Pachter L."/>
            <person name="Papaceit M."/>
            <person name="Parisi M.J."/>
            <person name="Parisi M."/>
            <person name="Parts L."/>
            <person name="Pedersen J.S."/>
            <person name="Pesole G."/>
            <person name="Phillippy A.M."/>
            <person name="Ponting C.P."/>
            <person name="Pop M."/>
            <person name="Porcelli D."/>
            <person name="Powell J.R."/>
            <person name="Prohaska S."/>
            <person name="Pruitt K."/>
            <person name="Puig M."/>
            <person name="Quesneville H."/>
            <person name="Ram K.R."/>
            <person name="Rand D."/>
            <person name="Rasmussen M.D."/>
            <person name="Reed L.K."/>
            <person name="Reenan R."/>
            <person name="Reily A."/>
            <person name="Remington K.A."/>
            <person name="Rieger T.T."/>
            <person name="Ritchie M.G."/>
            <person name="Robin C."/>
            <person name="Rogers Y.H."/>
            <person name="Rohde C."/>
            <person name="Rozas J."/>
            <person name="Rubenfield M.J."/>
            <person name="Ruiz A."/>
            <person name="Russo S."/>
            <person name="Salzberg S.L."/>
            <person name="Sanchez-Gracia A."/>
            <person name="Saranga D.J."/>
            <person name="Sato H."/>
            <person name="Schaeffer S.W."/>
            <person name="Schatz M.C."/>
            <person name="Schlenke T."/>
            <person name="Schwartz R."/>
            <person name="Segarra C."/>
            <person name="Singh R.S."/>
            <person name="Sirot L."/>
            <person name="Sirota M."/>
            <person name="Sisneros N.B."/>
            <person name="Smith C.D."/>
            <person name="Smith T.F."/>
            <person name="Spieth J."/>
            <person name="Stage D.E."/>
            <person name="Stark A."/>
            <person name="Stephan W."/>
            <person name="Strausberg R.L."/>
            <person name="Strempel S."/>
            <person name="Sturgill D."/>
            <person name="Sutton G."/>
            <person name="Sutton G.G."/>
            <person name="Tao W."/>
            <person name="Teichmann S."/>
            <person name="Tobari Y.N."/>
            <person name="Tomimura Y."/>
            <person name="Tsolas J.M."/>
            <person name="Valente V.L."/>
            <person name="Venter E."/>
            <person name="Venter J.C."/>
            <person name="Vicario S."/>
            <person name="Vieira F.G."/>
            <person name="Vilella A.J."/>
            <person name="Villasante A."/>
            <person name="Walenz B."/>
            <person name="Wang J."/>
            <person name="Wasserman M."/>
            <person name="Watts T."/>
            <person name="Wilson D."/>
            <person name="Wilson R.K."/>
            <person name="Wing R.A."/>
            <person name="Wolfner M.F."/>
            <person name="Wong A."/>
            <person name="Wong G.K."/>
            <person name="Wu C.I."/>
            <person name="Wu G."/>
            <person name="Yamamoto D."/>
            <person name="Yang H.P."/>
            <person name="Yang S.P."/>
            <person name="Yorke J.A."/>
            <person name="Yoshida K."/>
            <person name="Zdobnov E."/>
            <person name="Zhang P."/>
            <person name="Zhang Y."/>
            <person name="Zimin A.V."/>
            <person name="Baldwin J."/>
            <person name="Abdouelleil A."/>
            <person name="Abdulkadir J."/>
            <person name="Abebe A."/>
            <person name="Abera B."/>
            <person name="Abreu J."/>
            <person name="Acer S.C."/>
            <person name="Aftuck L."/>
            <person name="Alexander A."/>
            <person name="An P."/>
            <person name="Anderson E."/>
            <person name="Anderson S."/>
            <person name="Arachi H."/>
            <person name="Azer M."/>
            <person name="Bachantsang P."/>
            <person name="Barry A."/>
            <person name="Bayul T."/>
            <person name="Berlin A."/>
            <person name="Bessette D."/>
            <person name="Bloom T."/>
            <person name="Blye J."/>
            <person name="Boguslavskiy L."/>
            <person name="Bonnet C."/>
            <person name="Boukhgalter B."/>
            <person name="Bourzgui I."/>
            <person name="Brown A."/>
            <person name="Cahill P."/>
            <person name="Channer S."/>
            <person name="Cheshatsang Y."/>
            <person name="Chuda L."/>
            <person name="Citroen M."/>
            <person name="Collymore A."/>
            <person name="Cooke P."/>
            <person name="Costello M."/>
            <person name="D'Aco K."/>
            <person name="Daza R."/>
            <person name="De Haan G."/>
            <person name="DeGray S."/>
            <person name="DeMaso C."/>
            <person name="Dhargay N."/>
            <person name="Dooley K."/>
            <person name="Dooley E."/>
            <person name="Doricent M."/>
            <person name="Dorje P."/>
            <person name="Dorjee K."/>
            <person name="Dupes A."/>
            <person name="Elong R."/>
            <person name="Falk J."/>
            <person name="Farina A."/>
            <person name="Faro S."/>
            <person name="Ferguson D."/>
            <person name="Fisher S."/>
            <person name="Foley C.D."/>
            <person name="Franke A."/>
            <person name="Friedrich D."/>
            <person name="Gadbois L."/>
            <person name="Gearin G."/>
            <person name="Gearin C.R."/>
            <person name="Giannoukos G."/>
            <person name="Goode T."/>
            <person name="Graham J."/>
            <person name="Grandbois E."/>
            <person name="Grewal S."/>
            <person name="Gyaltsen K."/>
            <person name="Hafez N."/>
            <person name="Hagos B."/>
            <person name="Hall J."/>
            <person name="Henson C."/>
            <person name="Hollinger A."/>
            <person name="Honan T."/>
            <person name="Huard M.D."/>
            <person name="Hughes L."/>
            <person name="Hurhula B."/>
            <person name="Husby M.E."/>
            <person name="Kamat A."/>
            <person name="Kanga B."/>
            <person name="Kashin S."/>
            <person name="Khazanovich D."/>
            <person name="Kisner P."/>
            <person name="Lance K."/>
            <person name="Lara M."/>
            <person name="Lee W."/>
            <person name="Lennon N."/>
            <person name="Letendre F."/>
            <person name="LeVine R."/>
            <person name="Lipovsky A."/>
            <person name="Liu X."/>
            <person name="Liu J."/>
            <person name="Liu S."/>
            <person name="Lokyitsang T."/>
            <person name="Lokyitsang Y."/>
            <person name="Lubonja R."/>
            <person name="Lui A."/>
            <person name="MacDonald P."/>
            <person name="Magnisalis V."/>
            <person name="Maru K."/>
            <person name="Matthews C."/>
            <person name="McCusker W."/>
            <person name="McDonough S."/>
            <person name="Mehta T."/>
            <person name="Meldrim J."/>
            <person name="Meneus L."/>
            <person name="Mihai O."/>
            <person name="Mihalev A."/>
            <person name="Mihova T."/>
            <person name="Mittelman R."/>
            <person name="Mlenga V."/>
            <person name="Montmayeur A."/>
            <person name="Mulrain L."/>
            <person name="Navidi A."/>
            <person name="Naylor J."/>
            <person name="Negash T."/>
            <person name="Nguyen T."/>
            <person name="Nguyen N."/>
            <person name="Nicol R."/>
            <person name="Norbu C."/>
            <person name="Norbu N."/>
            <person name="Novod N."/>
            <person name="O'Neill B."/>
            <person name="Osman S."/>
            <person name="Markiewicz E."/>
            <person name="Oyono O.L."/>
            <person name="Patti C."/>
            <person name="Phunkhang P."/>
            <person name="Pierre F."/>
            <person name="Priest M."/>
            <person name="Raghuraman S."/>
            <person name="Rege F."/>
            <person name="Reyes R."/>
            <person name="Rise C."/>
            <person name="Rogov P."/>
            <person name="Ross K."/>
            <person name="Ryan E."/>
            <person name="Settipalli S."/>
            <person name="Shea T."/>
            <person name="Sherpa N."/>
            <person name="Shi L."/>
            <person name="Shih D."/>
            <person name="Sparrow T."/>
            <person name="Spaulding J."/>
            <person name="Stalker J."/>
            <person name="Stange-Thomann N."/>
            <person name="Stavropoulos S."/>
            <person name="Stone C."/>
            <person name="Strader C."/>
            <person name="Tesfaye S."/>
            <person name="Thomson T."/>
            <person name="Thoulutsang Y."/>
            <person name="Thoulutsang D."/>
            <person name="Topham K."/>
            <person name="Topping I."/>
            <person name="Tsamla T."/>
            <person name="Vassiliev H."/>
            <person name="Vo A."/>
            <person name="Wangchuk T."/>
            <person name="Wangdi T."/>
            <person name="Weiand M."/>
            <person name="Wilkinson J."/>
            <person name="Wilson A."/>
            <person name="Yadav S."/>
            <person name="Young G."/>
            <person name="Yu Q."/>
            <person name="Zembek L."/>
            <person name="Zhong D."/>
            <person name="Zimmer A."/>
            <person name="Zwirko Z."/>
            <person name="Jaffe D.B."/>
            <person name="Alvarez P."/>
            <person name="Brockman W."/>
            <person name="Butler J."/>
            <person name="Chin C."/>
            <person name="Gnerre S."/>
            <person name="Grabherr M."/>
            <person name="Kleber M."/>
            <person name="Mauceli E."/>
            <person name="MacCallum I."/>
        </authorList>
    </citation>
    <scope>NUCLEOTIDE SEQUENCE [LARGE SCALE GENOMIC DNA]</scope>
    <source>
        <strain evidence="4">MSH-3 / Tucson 14011-0111.49</strain>
    </source>
</reference>
<dbReference type="PANTHER" id="PTHR47507">
    <property type="entry name" value="BARRIER TO AUTOINTEGRATION FACTOR 2"/>
    <property type="match status" value="1"/>
</dbReference>
<gene>
    <name evidence="3" type="primary">Dper\GL19731</name>
    <name evidence="3" type="ORF">Dper_GL19731</name>
</gene>
<evidence type="ECO:0000256" key="2">
    <source>
        <dbReference type="ARBA" id="ARBA00023242"/>
    </source>
</evidence>
<dbReference type="STRING" id="7234.B4HB23"/>
<comment type="subcellular location">
    <subcellularLocation>
        <location evidence="1">Nucleus</location>
    </subcellularLocation>
</comment>
<dbReference type="InterPro" id="IPR036617">
    <property type="entry name" value="BAF_sf"/>
</dbReference>
<organism evidence="4">
    <name type="scientific">Drosophila persimilis</name>
    <name type="common">Fruit fly</name>
    <dbReference type="NCBI Taxonomy" id="7234"/>
    <lineage>
        <taxon>Eukaryota</taxon>
        <taxon>Metazoa</taxon>
        <taxon>Ecdysozoa</taxon>
        <taxon>Arthropoda</taxon>
        <taxon>Hexapoda</taxon>
        <taxon>Insecta</taxon>
        <taxon>Pterygota</taxon>
        <taxon>Neoptera</taxon>
        <taxon>Endopterygota</taxon>
        <taxon>Diptera</taxon>
        <taxon>Brachycera</taxon>
        <taxon>Muscomorpha</taxon>
        <taxon>Ephydroidea</taxon>
        <taxon>Drosophilidae</taxon>
        <taxon>Drosophila</taxon>
        <taxon>Sophophora</taxon>
    </lineage>
</organism>
<sequence length="72" mass="8165">MSGMSDKFKNFVAESMGDKDAAELPGIGSMLAERLHECGFEKAYHLLGQFLASFEQALDCYDCLYRWCDLFL</sequence>
<dbReference type="SMART" id="SM01023">
    <property type="entry name" value="BAF"/>
    <property type="match status" value="1"/>
</dbReference>
<dbReference type="OrthoDB" id="9997163at2759"/>
<evidence type="ECO:0000313" key="4">
    <source>
        <dbReference type="Proteomes" id="UP000008744"/>
    </source>
</evidence>
<evidence type="ECO:0000313" key="3">
    <source>
        <dbReference type="EMBL" id="EDW37826.1"/>
    </source>
</evidence>
<evidence type="ECO:0000256" key="1">
    <source>
        <dbReference type="ARBA" id="ARBA00004123"/>
    </source>
</evidence>
<dbReference type="AlphaFoldDB" id="B4HB23"/>
<protein>
    <submittedName>
        <fullName evidence="3">GL19731</fullName>
    </submittedName>
</protein>
<dbReference type="Gene3D" id="1.10.150.40">
    <property type="entry name" value="Barrier-to-autointegration factor, BAF"/>
    <property type="match status" value="1"/>
</dbReference>
<dbReference type="Proteomes" id="UP000008744">
    <property type="component" value="Unassembled WGS sequence"/>
</dbReference>
<dbReference type="OMA" id="CLYRWCD"/>
<dbReference type="HOGENOM" id="CLU_167806_0_0_1"/>